<dbReference type="InterPro" id="IPR036116">
    <property type="entry name" value="FN3_sf"/>
</dbReference>
<protein>
    <recommendedName>
        <fullName evidence="2">Fibronectin type-III domain-containing protein</fullName>
    </recommendedName>
</protein>
<accession>W0DJ79</accession>
<dbReference type="CDD" id="cd00063">
    <property type="entry name" value="FN3"/>
    <property type="match status" value="1"/>
</dbReference>
<dbReference type="Proteomes" id="UP000005289">
    <property type="component" value="Chromosome"/>
</dbReference>
<name>W0DJ79_9GAMM</name>
<feature type="compositionally biased region" description="Low complexity" evidence="1">
    <location>
        <begin position="133"/>
        <end position="147"/>
    </location>
</feature>
<proteinExistence type="predicted"/>
<feature type="domain" description="Fibronectin type-III" evidence="2">
    <location>
        <begin position="163"/>
        <end position="256"/>
    </location>
</feature>
<dbReference type="EMBL" id="CP007029">
    <property type="protein sequence ID" value="AHE98506.1"/>
    <property type="molecule type" value="Genomic_DNA"/>
</dbReference>
<evidence type="ECO:0000313" key="4">
    <source>
        <dbReference type="Proteomes" id="UP000005289"/>
    </source>
</evidence>
<dbReference type="PROSITE" id="PS50853">
    <property type="entry name" value="FN3"/>
    <property type="match status" value="1"/>
</dbReference>
<feature type="compositionally biased region" description="Polar residues" evidence="1">
    <location>
        <begin position="1"/>
        <end position="16"/>
    </location>
</feature>
<feature type="region of interest" description="Disordered" evidence="1">
    <location>
        <begin position="100"/>
        <end position="159"/>
    </location>
</feature>
<dbReference type="InterPro" id="IPR011460">
    <property type="entry name" value="Lcl_C"/>
</dbReference>
<dbReference type="HOGENOM" id="CLU_640819_0_0_6"/>
<dbReference type="Pfam" id="PF07603">
    <property type="entry name" value="Lcl_C"/>
    <property type="match status" value="1"/>
</dbReference>
<evidence type="ECO:0000313" key="3">
    <source>
        <dbReference type="EMBL" id="AHE98506.1"/>
    </source>
</evidence>
<feature type="region of interest" description="Disordered" evidence="1">
    <location>
        <begin position="1"/>
        <end position="37"/>
    </location>
</feature>
<dbReference type="STRING" id="713585.THITH_09815"/>
<dbReference type="AlphaFoldDB" id="W0DJ79"/>
<gene>
    <name evidence="3" type="ORF">THITH_09815</name>
</gene>
<sequence length="423" mass="44153">MTDSVLVSANFKSGSGSECGPQEDRAVTTGPQPGATKEVAGCRSISVENGVLVPATSSLQLVARERIVFRPGVRVAAGGYLSARVNPTYGSSAGLANLAISDPEGAGTPSGGSAESPRWWTPESEDARRREGGASTTAAQAAGTSTSTGGGGSGDANEQALTAPRSLTATPGDGSVGLYWENVQEADGYHVYWSRNPGIHPYTAASYDGFVANVSDARLIVGELENDHEYFFVVTAARGGHESPPSIEVAAIPEAGPVLVAGRYRLEALDAPTVVDLETGLEWQRCALGQQWDGAACTGSAGAYSHAEARQATTAFNRPHASEEPEWRVPAIEELQGLVYCTSGTPAHFPDGTGCWGSHGIPTLEPTVFPTGSAAGGWFWSRSTHTDGQAWGVDFDRGIAQPYHSSAFSSVRLLRPVSERGDE</sequence>
<dbReference type="InterPro" id="IPR003961">
    <property type="entry name" value="FN3_dom"/>
</dbReference>
<dbReference type="Gene3D" id="2.60.40.10">
    <property type="entry name" value="Immunoglobulins"/>
    <property type="match status" value="1"/>
</dbReference>
<dbReference type="KEGG" id="tti:THITH_09815"/>
<dbReference type="SUPFAM" id="SSF49265">
    <property type="entry name" value="Fibronectin type III"/>
    <property type="match status" value="1"/>
</dbReference>
<organism evidence="3 4">
    <name type="scientific">Thioalkalivibrio paradoxus ARh 1</name>
    <dbReference type="NCBI Taxonomy" id="713585"/>
    <lineage>
        <taxon>Bacteria</taxon>
        <taxon>Pseudomonadati</taxon>
        <taxon>Pseudomonadota</taxon>
        <taxon>Gammaproteobacteria</taxon>
        <taxon>Chromatiales</taxon>
        <taxon>Ectothiorhodospiraceae</taxon>
        <taxon>Thioalkalivibrio</taxon>
    </lineage>
</organism>
<reference evidence="3 4" key="1">
    <citation type="submission" date="2013-12" db="EMBL/GenBank/DDBJ databases">
        <authorList>
            <consortium name="DOE Joint Genome Institute"/>
            <person name="Muyzer G."/>
            <person name="Huntemann M."/>
            <person name="Han J."/>
            <person name="Chen A."/>
            <person name="Kyrpides N."/>
            <person name="Mavromatis K."/>
            <person name="Markowitz V."/>
            <person name="Palaniappan K."/>
            <person name="Ivanova N."/>
            <person name="Schaumberg A."/>
            <person name="Pati A."/>
            <person name="Liolios K."/>
            <person name="Nordberg H.P."/>
            <person name="Cantor M.N."/>
            <person name="Hua S.X."/>
            <person name="Woyke T."/>
        </authorList>
    </citation>
    <scope>NUCLEOTIDE SEQUENCE [LARGE SCALE GENOMIC DNA]</scope>
    <source>
        <strain evidence="3 4">ARh 1</strain>
    </source>
</reference>
<evidence type="ECO:0000259" key="2">
    <source>
        <dbReference type="PROSITE" id="PS50853"/>
    </source>
</evidence>
<keyword evidence="4" id="KW-1185">Reference proteome</keyword>
<evidence type="ECO:0000256" key="1">
    <source>
        <dbReference type="SAM" id="MobiDB-lite"/>
    </source>
</evidence>
<dbReference type="InterPro" id="IPR013783">
    <property type="entry name" value="Ig-like_fold"/>
</dbReference>